<evidence type="ECO:0000313" key="1">
    <source>
        <dbReference type="EMBL" id="KAF2882498.1"/>
    </source>
</evidence>
<dbReference type="OrthoDB" id="10692532at2759"/>
<organism evidence="1 2">
    <name type="scientific">Ignelater luminosus</name>
    <name type="common">Cucubano</name>
    <name type="synonym">Pyrophorus luminosus</name>
    <dbReference type="NCBI Taxonomy" id="2038154"/>
    <lineage>
        <taxon>Eukaryota</taxon>
        <taxon>Metazoa</taxon>
        <taxon>Ecdysozoa</taxon>
        <taxon>Arthropoda</taxon>
        <taxon>Hexapoda</taxon>
        <taxon>Insecta</taxon>
        <taxon>Pterygota</taxon>
        <taxon>Neoptera</taxon>
        <taxon>Endopterygota</taxon>
        <taxon>Coleoptera</taxon>
        <taxon>Polyphaga</taxon>
        <taxon>Elateriformia</taxon>
        <taxon>Elateroidea</taxon>
        <taxon>Elateridae</taxon>
        <taxon>Agrypninae</taxon>
        <taxon>Pyrophorini</taxon>
        <taxon>Ignelater</taxon>
    </lineage>
</organism>
<feature type="non-terminal residue" evidence="1">
    <location>
        <position position="1"/>
    </location>
</feature>
<gene>
    <name evidence="1" type="ORF">ILUMI_23673</name>
</gene>
<comment type="caution">
    <text evidence="1">The sequence shown here is derived from an EMBL/GenBank/DDBJ whole genome shotgun (WGS) entry which is preliminary data.</text>
</comment>
<name>A0A8K0CDF5_IGNLU</name>
<dbReference type="AlphaFoldDB" id="A0A8K0CDF5"/>
<dbReference type="Proteomes" id="UP000801492">
    <property type="component" value="Unassembled WGS sequence"/>
</dbReference>
<evidence type="ECO:0000313" key="2">
    <source>
        <dbReference type="Proteomes" id="UP000801492"/>
    </source>
</evidence>
<protein>
    <submittedName>
        <fullName evidence="1">Uncharacterized protein</fullName>
    </submittedName>
</protein>
<dbReference type="EMBL" id="VTPC01090612">
    <property type="protein sequence ID" value="KAF2882498.1"/>
    <property type="molecule type" value="Genomic_DNA"/>
</dbReference>
<accession>A0A8K0CDF5</accession>
<keyword evidence="2" id="KW-1185">Reference proteome</keyword>
<reference evidence="1" key="1">
    <citation type="submission" date="2019-08" db="EMBL/GenBank/DDBJ databases">
        <title>The genome of the North American firefly Photinus pyralis.</title>
        <authorList>
            <consortium name="Photinus pyralis genome working group"/>
            <person name="Fallon T.R."/>
            <person name="Sander Lower S.E."/>
            <person name="Weng J.-K."/>
        </authorList>
    </citation>
    <scope>NUCLEOTIDE SEQUENCE</scope>
    <source>
        <strain evidence="1">TRF0915ILg1</strain>
        <tissue evidence="1">Whole body</tissue>
    </source>
</reference>
<proteinExistence type="predicted"/>
<sequence length="86" mass="9692">ISNLGAIRKIYGDLEHVLRDLKRILKNAVVDFRNFANYVFAQPHLGFEALLQNALSGLLSLIGHVPKILYQSLDLSEVADNFRQLS</sequence>